<dbReference type="Proteomes" id="UP001597548">
    <property type="component" value="Unassembled WGS sequence"/>
</dbReference>
<sequence length="98" mass="11624">MIKFFRKVRHKMLTENKFSKYLIYSIGEIILVVIGILIALSINNWNEEKQQKKVLNNIYATIKADLQQDIKNIDKIVNSSQPLEKDYLAIINKKKRRF</sequence>
<feature type="transmembrane region" description="Helical" evidence="1">
    <location>
        <begin position="21"/>
        <end position="42"/>
    </location>
</feature>
<keyword evidence="1" id="KW-0812">Transmembrane</keyword>
<accession>A0ABW5ZSB0</accession>
<gene>
    <name evidence="2" type="ORF">ACFS29_09215</name>
</gene>
<keyword evidence="1" id="KW-0472">Membrane</keyword>
<organism evidence="2 3">
    <name type="scientific">Psychroserpens luteus</name>
    <dbReference type="NCBI Taxonomy" id="1434066"/>
    <lineage>
        <taxon>Bacteria</taxon>
        <taxon>Pseudomonadati</taxon>
        <taxon>Bacteroidota</taxon>
        <taxon>Flavobacteriia</taxon>
        <taxon>Flavobacteriales</taxon>
        <taxon>Flavobacteriaceae</taxon>
        <taxon>Psychroserpens</taxon>
    </lineage>
</organism>
<reference evidence="3" key="1">
    <citation type="journal article" date="2019" name="Int. J. Syst. Evol. Microbiol.">
        <title>The Global Catalogue of Microorganisms (GCM) 10K type strain sequencing project: providing services to taxonomists for standard genome sequencing and annotation.</title>
        <authorList>
            <consortium name="The Broad Institute Genomics Platform"/>
            <consortium name="The Broad Institute Genome Sequencing Center for Infectious Disease"/>
            <person name="Wu L."/>
            <person name="Ma J."/>
        </authorList>
    </citation>
    <scope>NUCLEOTIDE SEQUENCE [LARGE SCALE GENOMIC DNA]</scope>
    <source>
        <strain evidence="3">KCTC 32514</strain>
    </source>
</reference>
<keyword evidence="1" id="KW-1133">Transmembrane helix</keyword>
<evidence type="ECO:0000313" key="3">
    <source>
        <dbReference type="Proteomes" id="UP001597548"/>
    </source>
</evidence>
<evidence type="ECO:0000256" key="1">
    <source>
        <dbReference type="SAM" id="Phobius"/>
    </source>
</evidence>
<proteinExistence type="predicted"/>
<dbReference type="Pfam" id="PF19578">
    <property type="entry name" value="DUF6090"/>
    <property type="match status" value="1"/>
</dbReference>
<dbReference type="EMBL" id="JBHUOS010000008">
    <property type="protein sequence ID" value="MFD2915817.1"/>
    <property type="molecule type" value="Genomic_DNA"/>
</dbReference>
<evidence type="ECO:0000313" key="2">
    <source>
        <dbReference type="EMBL" id="MFD2915817.1"/>
    </source>
</evidence>
<protein>
    <submittedName>
        <fullName evidence="2">DUF6090 family protein</fullName>
    </submittedName>
</protein>
<dbReference type="InterPro" id="IPR045749">
    <property type="entry name" value="DUF6090"/>
</dbReference>
<dbReference type="RefSeq" id="WP_194509296.1">
    <property type="nucleotide sequence ID" value="NZ_JADILU010000007.1"/>
</dbReference>
<name>A0ABW5ZSB0_9FLAO</name>
<comment type="caution">
    <text evidence="2">The sequence shown here is derived from an EMBL/GenBank/DDBJ whole genome shotgun (WGS) entry which is preliminary data.</text>
</comment>
<keyword evidence="3" id="KW-1185">Reference proteome</keyword>